<accession>A0A846MPD3</accession>
<evidence type="ECO:0000313" key="7">
    <source>
        <dbReference type="EMBL" id="NIK73262.1"/>
    </source>
</evidence>
<comment type="subcellular location">
    <subcellularLocation>
        <location evidence="1">Cell membrane</location>
        <topology evidence="1">Multi-pass membrane protein</topology>
    </subcellularLocation>
</comment>
<reference evidence="7 8" key="1">
    <citation type="submission" date="2020-03" db="EMBL/GenBank/DDBJ databases">
        <title>Genomic Encyclopedia of Type Strains, Phase IV (KMG-IV): sequencing the most valuable type-strain genomes for metagenomic binning, comparative biology and taxonomic classification.</title>
        <authorList>
            <person name="Goeker M."/>
        </authorList>
    </citation>
    <scope>NUCLEOTIDE SEQUENCE [LARGE SCALE GENOMIC DNA]</scope>
    <source>
        <strain evidence="7 8">DSM 5718</strain>
    </source>
</reference>
<dbReference type="GO" id="GO:0005886">
    <property type="term" value="C:plasma membrane"/>
    <property type="evidence" value="ECO:0007669"/>
    <property type="project" value="UniProtKB-SubCell"/>
</dbReference>
<dbReference type="Proteomes" id="UP000537126">
    <property type="component" value="Unassembled WGS sequence"/>
</dbReference>
<protein>
    <submittedName>
        <fullName evidence="7">Phosphate:Na+ symporter</fullName>
    </submittedName>
</protein>
<keyword evidence="5 6" id="KW-0472">Membrane</keyword>
<feature type="transmembrane region" description="Helical" evidence="6">
    <location>
        <begin position="280"/>
        <end position="302"/>
    </location>
</feature>
<dbReference type="EMBL" id="JAASRN010000001">
    <property type="protein sequence ID" value="NIK73262.1"/>
    <property type="molecule type" value="Genomic_DNA"/>
</dbReference>
<feature type="transmembrane region" description="Helical" evidence="6">
    <location>
        <begin position="244"/>
        <end position="265"/>
    </location>
</feature>
<evidence type="ECO:0000256" key="6">
    <source>
        <dbReference type="SAM" id="Phobius"/>
    </source>
</evidence>
<feature type="transmembrane region" description="Helical" evidence="6">
    <location>
        <begin position="85"/>
        <end position="108"/>
    </location>
</feature>
<sequence>MWQLIEWSRLLGGLGAFLLGMHLLETALAQMGGSSFSKLLRKATRTPLLGIFWGTVVTALLQSSSLVSLMVVALVGAGILGLPQAFGLIMGANIGTTATGWLVTLIGFKLNVEKFALWGLGIGAFLAVIWSYKTWMKLAGQAIAGFALLFIGLEWMKEAIAHFAEVVDLSAWQEAGALTLFIVGFVLTAIIQSSSATMAITLSAMHAGILGFYQGAALMIGADLGTTVTVFLGTLDGNVVKRQVALTHFLFNFIVNMTAFVFLPWEIALIEKILGIYDPLLALVAFHSALNVLGAVLFFPFIHPFMRLIERLVKQKKTTEARFIHQVPASQTDAAFIALQKEMAHLAERVIGWGRLLWDIKPLPRHESPEAFYAATKQLGSEVIAYIAQLQQHMKTESDAQTLTNLLWSVRRLLRAAKSLKDIRHNMEHYRYDEREAVRHLITHMREHASLTLSALEEKQANGGQMQDWTLRDLWTLNREHQHRLNEEVLLNITLYAPEEAATFLNMIHENKEYLESIIEALERRTDTGELQEAAAQKIT</sequence>
<organism evidence="7 8">
    <name type="scientific">Thermonema lapsum</name>
    <dbReference type="NCBI Taxonomy" id="28195"/>
    <lineage>
        <taxon>Bacteria</taxon>
        <taxon>Pseudomonadati</taxon>
        <taxon>Bacteroidota</taxon>
        <taxon>Cytophagia</taxon>
        <taxon>Cytophagales</taxon>
        <taxon>Thermonemataceae</taxon>
        <taxon>Thermonema</taxon>
    </lineage>
</organism>
<comment type="caution">
    <text evidence="7">The sequence shown here is derived from an EMBL/GenBank/DDBJ whole genome shotgun (WGS) entry which is preliminary data.</text>
</comment>
<feature type="transmembrane region" description="Helical" evidence="6">
    <location>
        <begin position="50"/>
        <end position="79"/>
    </location>
</feature>
<feature type="transmembrane region" description="Helical" evidence="6">
    <location>
        <begin position="212"/>
        <end position="232"/>
    </location>
</feature>
<evidence type="ECO:0000256" key="2">
    <source>
        <dbReference type="ARBA" id="ARBA00022475"/>
    </source>
</evidence>
<feature type="transmembrane region" description="Helical" evidence="6">
    <location>
        <begin position="177"/>
        <end position="200"/>
    </location>
</feature>
<gene>
    <name evidence="7" type="ORF">FHS56_000748</name>
</gene>
<feature type="transmembrane region" description="Helical" evidence="6">
    <location>
        <begin position="115"/>
        <end position="132"/>
    </location>
</feature>
<name>A0A846MPD3_9BACT</name>
<feature type="transmembrane region" description="Helical" evidence="6">
    <location>
        <begin position="138"/>
        <end position="156"/>
    </location>
</feature>
<dbReference type="Pfam" id="PF02690">
    <property type="entry name" value="Na_Pi_cotrans"/>
    <property type="match status" value="2"/>
</dbReference>
<dbReference type="PANTHER" id="PTHR10010">
    <property type="entry name" value="SOLUTE CARRIER FAMILY 34 SODIUM PHOSPHATE , MEMBER 2-RELATED"/>
    <property type="match status" value="1"/>
</dbReference>
<proteinExistence type="predicted"/>
<evidence type="ECO:0000256" key="3">
    <source>
        <dbReference type="ARBA" id="ARBA00022692"/>
    </source>
</evidence>
<evidence type="ECO:0000256" key="4">
    <source>
        <dbReference type="ARBA" id="ARBA00022989"/>
    </source>
</evidence>
<evidence type="ECO:0000256" key="1">
    <source>
        <dbReference type="ARBA" id="ARBA00004651"/>
    </source>
</evidence>
<dbReference type="InterPro" id="IPR003841">
    <property type="entry name" value="Na/Pi_transpt"/>
</dbReference>
<dbReference type="AlphaFoldDB" id="A0A846MPD3"/>
<keyword evidence="2" id="KW-1003">Cell membrane</keyword>
<dbReference type="PANTHER" id="PTHR10010:SF46">
    <property type="entry name" value="SODIUM-DEPENDENT PHOSPHATE TRANSPORT PROTEIN 2B"/>
    <property type="match status" value="1"/>
</dbReference>
<keyword evidence="8" id="KW-1185">Reference proteome</keyword>
<evidence type="ECO:0000256" key="5">
    <source>
        <dbReference type="ARBA" id="ARBA00023136"/>
    </source>
</evidence>
<dbReference type="GO" id="GO:0005436">
    <property type="term" value="F:sodium:phosphate symporter activity"/>
    <property type="evidence" value="ECO:0007669"/>
    <property type="project" value="InterPro"/>
</dbReference>
<evidence type="ECO:0000313" key="8">
    <source>
        <dbReference type="Proteomes" id="UP000537126"/>
    </source>
</evidence>
<feature type="transmembrane region" description="Helical" evidence="6">
    <location>
        <begin position="12"/>
        <end position="29"/>
    </location>
</feature>
<keyword evidence="3 6" id="KW-0812">Transmembrane</keyword>
<dbReference type="GO" id="GO:0044341">
    <property type="term" value="P:sodium-dependent phosphate transport"/>
    <property type="evidence" value="ECO:0007669"/>
    <property type="project" value="InterPro"/>
</dbReference>
<keyword evidence="4 6" id="KW-1133">Transmembrane helix</keyword>
<dbReference type="RefSeq" id="WP_166918520.1">
    <property type="nucleotide sequence ID" value="NZ_JAASRN010000001.1"/>
</dbReference>
<dbReference type="NCBIfam" id="NF037997">
    <property type="entry name" value="Na_Pi_symport"/>
    <property type="match status" value="1"/>
</dbReference>